<evidence type="ECO:0000313" key="3">
    <source>
        <dbReference type="EMBL" id="MFC0515442.1"/>
    </source>
</evidence>
<sequence length="235" mass="27836">MQKSPSHTGLFVAALVISCWATSIILLMQWHFSFANPLVYVLMLVQMHLYTGLFITAHDAMHGTVSPNRSLNNFAGYLSTFLYASFWYPQLYTKHHKHHGHVHTNDDPDYHQGSFFAWYVQFIRNYLSVWQIVVMAVIFNILKIWIPQPNLIMFWVVPSLLSTLQLFYFGTYQPHKGEHDNRHFARSQRRNHIAAFFSCYFFGYHYEHHESPGVPWWRLWKAPKPEEKKLQSQSE</sequence>
<keyword evidence="4" id="KW-1185">Reference proteome</keyword>
<dbReference type="RefSeq" id="WP_377023270.1">
    <property type="nucleotide sequence ID" value="NZ_JBHLTS010000022.1"/>
</dbReference>
<evidence type="ECO:0000256" key="1">
    <source>
        <dbReference type="SAM" id="Phobius"/>
    </source>
</evidence>
<name>A0ABV6L7K4_9SPHI</name>
<keyword evidence="1" id="KW-0812">Transmembrane</keyword>
<evidence type="ECO:0000313" key="4">
    <source>
        <dbReference type="Proteomes" id="UP001589828"/>
    </source>
</evidence>
<reference evidence="3 4" key="1">
    <citation type="submission" date="2024-09" db="EMBL/GenBank/DDBJ databases">
        <authorList>
            <person name="Sun Q."/>
            <person name="Mori K."/>
        </authorList>
    </citation>
    <scope>NUCLEOTIDE SEQUENCE [LARGE SCALE GENOMIC DNA]</scope>
    <source>
        <strain evidence="3 4">NCAIM B.02415</strain>
    </source>
</reference>
<feature type="transmembrane region" description="Helical" evidence="1">
    <location>
        <begin position="126"/>
        <end position="146"/>
    </location>
</feature>
<keyword evidence="1" id="KW-1133">Transmembrane helix</keyword>
<feature type="transmembrane region" description="Helical" evidence="1">
    <location>
        <begin position="152"/>
        <end position="169"/>
    </location>
</feature>
<feature type="domain" description="Fatty acid desaturase" evidence="2">
    <location>
        <begin position="36"/>
        <end position="133"/>
    </location>
</feature>
<gene>
    <name evidence="3" type="ORF">ACFFGT_14580</name>
</gene>
<comment type="caution">
    <text evidence="3">The sequence shown here is derived from an EMBL/GenBank/DDBJ whole genome shotgun (WGS) entry which is preliminary data.</text>
</comment>
<dbReference type="InterPro" id="IPR005804">
    <property type="entry name" value="FA_desaturase_dom"/>
</dbReference>
<dbReference type="PROSITE" id="PS51257">
    <property type="entry name" value="PROKAR_LIPOPROTEIN"/>
    <property type="match status" value="1"/>
</dbReference>
<dbReference type="EC" id="1.14.19.-" evidence="3"/>
<dbReference type="Proteomes" id="UP001589828">
    <property type="component" value="Unassembled WGS sequence"/>
</dbReference>
<feature type="transmembrane region" description="Helical" evidence="1">
    <location>
        <begin position="39"/>
        <end position="58"/>
    </location>
</feature>
<protein>
    <submittedName>
        <fullName evidence="3">Fatty acid desaturase</fullName>
        <ecNumber evidence="3">1.14.19.-</ecNumber>
    </submittedName>
</protein>
<feature type="transmembrane region" description="Helical" evidence="1">
    <location>
        <begin position="6"/>
        <end position="27"/>
    </location>
</feature>
<dbReference type="Pfam" id="PF00487">
    <property type="entry name" value="FA_desaturase"/>
    <property type="match status" value="1"/>
</dbReference>
<feature type="transmembrane region" description="Helical" evidence="1">
    <location>
        <begin position="70"/>
        <end position="88"/>
    </location>
</feature>
<dbReference type="GO" id="GO:0016491">
    <property type="term" value="F:oxidoreductase activity"/>
    <property type="evidence" value="ECO:0007669"/>
    <property type="project" value="UniProtKB-KW"/>
</dbReference>
<proteinExistence type="predicted"/>
<dbReference type="EMBL" id="JBHLTS010000022">
    <property type="protein sequence ID" value="MFC0515442.1"/>
    <property type="molecule type" value="Genomic_DNA"/>
</dbReference>
<keyword evidence="1" id="KW-0472">Membrane</keyword>
<accession>A0ABV6L7K4</accession>
<organism evidence="3 4">
    <name type="scientific">Mucilaginibacter angelicae</name>
    <dbReference type="NCBI Taxonomy" id="869718"/>
    <lineage>
        <taxon>Bacteria</taxon>
        <taxon>Pseudomonadati</taxon>
        <taxon>Bacteroidota</taxon>
        <taxon>Sphingobacteriia</taxon>
        <taxon>Sphingobacteriales</taxon>
        <taxon>Sphingobacteriaceae</taxon>
        <taxon>Mucilaginibacter</taxon>
    </lineage>
</organism>
<evidence type="ECO:0000259" key="2">
    <source>
        <dbReference type="Pfam" id="PF00487"/>
    </source>
</evidence>
<keyword evidence="3" id="KW-0560">Oxidoreductase</keyword>